<keyword evidence="5" id="KW-0804">Transcription</keyword>
<dbReference type="HAMAP" id="MF_00073">
    <property type="entry name" value="NusB"/>
    <property type="match status" value="1"/>
</dbReference>
<dbReference type="AlphaFoldDB" id="A0A6J5ZZU7"/>
<feature type="domain" description="NusB/RsmB/TIM44" evidence="6">
    <location>
        <begin position="25"/>
        <end position="126"/>
    </location>
</feature>
<protein>
    <submittedName>
        <fullName evidence="7">Unannotated protein</fullName>
    </submittedName>
</protein>
<dbReference type="Pfam" id="PF01029">
    <property type="entry name" value="NusB"/>
    <property type="match status" value="1"/>
</dbReference>
<evidence type="ECO:0000259" key="6">
    <source>
        <dbReference type="Pfam" id="PF01029"/>
    </source>
</evidence>
<keyword evidence="4" id="KW-0805">Transcription regulation</keyword>
<evidence type="ECO:0000256" key="2">
    <source>
        <dbReference type="ARBA" id="ARBA00022814"/>
    </source>
</evidence>
<dbReference type="PANTHER" id="PTHR11078:SF3">
    <property type="entry name" value="ANTITERMINATION NUSB DOMAIN-CONTAINING PROTEIN"/>
    <property type="match status" value="1"/>
</dbReference>
<sequence length="138" mass="14919">MSRRSEQRRDAAFVLYEAEIAGAPVSTVLERGASPLTRSLVHAADDLKESLDEVIGRYSIDWSVQRIAVLERCIMRIALVEMLHPEAVPAENPIPPAGAIDEAVEVAKEYCGAQSPAFVNGILNAAMAEIGKSEADDE</sequence>
<dbReference type="EMBL" id="CAESAN010000148">
    <property type="protein sequence ID" value="CAB4346756.1"/>
    <property type="molecule type" value="Genomic_DNA"/>
</dbReference>
<organism evidence="7">
    <name type="scientific">freshwater metagenome</name>
    <dbReference type="NCBI Taxonomy" id="449393"/>
    <lineage>
        <taxon>unclassified sequences</taxon>
        <taxon>metagenomes</taxon>
        <taxon>ecological metagenomes</taxon>
    </lineage>
</organism>
<dbReference type="GO" id="GO:0003723">
    <property type="term" value="F:RNA binding"/>
    <property type="evidence" value="ECO:0007669"/>
    <property type="project" value="UniProtKB-KW"/>
</dbReference>
<dbReference type="InterPro" id="IPR011605">
    <property type="entry name" value="NusB_fam"/>
</dbReference>
<evidence type="ECO:0000256" key="5">
    <source>
        <dbReference type="ARBA" id="ARBA00023163"/>
    </source>
</evidence>
<dbReference type="InterPro" id="IPR035926">
    <property type="entry name" value="NusB-like_sf"/>
</dbReference>
<reference evidence="7" key="1">
    <citation type="submission" date="2020-05" db="EMBL/GenBank/DDBJ databases">
        <authorList>
            <person name="Chiriac C."/>
            <person name="Salcher M."/>
            <person name="Ghai R."/>
            <person name="Kavagutti S V."/>
        </authorList>
    </citation>
    <scope>NUCLEOTIDE SEQUENCE</scope>
</reference>
<evidence type="ECO:0000256" key="3">
    <source>
        <dbReference type="ARBA" id="ARBA00022884"/>
    </source>
</evidence>
<keyword evidence="3" id="KW-0694">RNA-binding</keyword>
<dbReference type="GO" id="GO:0005829">
    <property type="term" value="C:cytosol"/>
    <property type="evidence" value="ECO:0007669"/>
    <property type="project" value="TreeGrafter"/>
</dbReference>
<dbReference type="PANTHER" id="PTHR11078">
    <property type="entry name" value="N UTILIZATION SUBSTANCE PROTEIN B-RELATED"/>
    <property type="match status" value="1"/>
</dbReference>
<comment type="similarity">
    <text evidence="1">Belongs to the NusB family.</text>
</comment>
<dbReference type="GO" id="GO:0031564">
    <property type="term" value="P:transcription antitermination"/>
    <property type="evidence" value="ECO:0007669"/>
    <property type="project" value="UniProtKB-KW"/>
</dbReference>
<accession>A0A6J5ZZU7</accession>
<evidence type="ECO:0000256" key="4">
    <source>
        <dbReference type="ARBA" id="ARBA00023015"/>
    </source>
</evidence>
<keyword evidence="2" id="KW-0889">Transcription antitermination</keyword>
<evidence type="ECO:0000313" key="7">
    <source>
        <dbReference type="EMBL" id="CAB4346756.1"/>
    </source>
</evidence>
<proteinExistence type="inferred from homology"/>
<dbReference type="Gene3D" id="1.10.940.10">
    <property type="entry name" value="NusB-like"/>
    <property type="match status" value="1"/>
</dbReference>
<evidence type="ECO:0000256" key="1">
    <source>
        <dbReference type="ARBA" id="ARBA00005952"/>
    </source>
</evidence>
<name>A0A6J5ZZU7_9ZZZZ</name>
<gene>
    <name evidence="7" type="ORF">UFOPK3547_01461</name>
</gene>
<dbReference type="SUPFAM" id="SSF48013">
    <property type="entry name" value="NusB-like"/>
    <property type="match status" value="1"/>
</dbReference>
<dbReference type="GO" id="GO:0006353">
    <property type="term" value="P:DNA-templated transcription termination"/>
    <property type="evidence" value="ECO:0007669"/>
    <property type="project" value="InterPro"/>
</dbReference>
<dbReference type="InterPro" id="IPR006027">
    <property type="entry name" value="NusB_RsmB_TIM44"/>
</dbReference>